<keyword evidence="5" id="KW-0677">Repeat</keyword>
<protein>
    <submittedName>
        <fullName evidence="11">SEC12-like protein 1</fullName>
    </submittedName>
</protein>
<dbReference type="EMBL" id="JANAVB010038419">
    <property type="protein sequence ID" value="KAJ6801027.1"/>
    <property type="molecule type" value="Genomic_DNA"/>
</dbReference>
<dbReference type="FunFam" id="2.130.10.10:FF:000435">
    <property type="entry name" value="SEC12-like protein 1"/>
    <property type="match status" value="1"/>
</dbReference>
<keyword evidence="7" id="KW-0653">Protein transport</keyword>
<dbReference type="Proteomes" id="UP001140949">
    <property type="component" value="Unassembled WGS sequence"/>
</dbReference>
<evidence type="ECO:0000256" key="3">
    <source>
        <dbReference type="ARBA" id="ARBA00022574"/>
    </source>
</evidence>
<dbReference type="GO" id="GO:0015031">
    <property type="term" value="P:protein transport"/>
    <property type="evidence" value="ECO:0007669"/>
    <property type="project" value="UniProtKB-KW"/>
</dbReference>
<keyword evidence="8 10" id="KW-1133">Transmembrane helix</keyword>
<evidence type="ECO:0000256" key="4">
    <source>
        <dbReference type="ARBA" id="ARBA00022692"/>
    </source>
</evidence>
<dbReference type="GO" id="GO:0005789">
    <property type="term" value="C:endoplasmic reticulum membrane"/>
    <property type="evidence" value="ECO:0007669"/>
    <property type="project" value="UniProtKB-SubCell"/>
</dbReference>
<accession>A0AAX6EA75</accession>
<evidence type="ECO:0000313" key="11">
    <source>
        <dbReference type="EMBL" id="KAJ6801027.1"/>
    </source>
</evidence>
<comment type="caution">
    <text evidence="11">The sequence shown here is derived from an EMBL/GenBank/DDBJ whole genome shotgun (WGS) entry which is preliminary data.</text>
</comment>
<dbReference type="InterPro" id="IPR045260">
    <property type="entry name" value="Sec12-like"/>
</dbReference>
<name>A0AAX6EA75_IRIPA</name>
<dbReference type="SUPFAM" id="SSF50978">
    <property type="entry name" value="WD40 repeat-like"/>
    <property type="match status" value="1"/>
</dbReference>
<evidence type="ECO:0000256" key="1">
    <source>
        <dbReference type="ARBA" id="ARBA00004389"/>
    </source>
</evidence>
<dbReference type="Pfam" id="PF00400">
    <property type="entry name" value="WD40"/>
    <property type="match status" value="2"/>
</dbReference>
<organism evidence="11 12">
    <name type="scientific">Iris pallida</name>
    <name type="common">Sweet iris</name>
    <dbReference type="NCBI Taxonomy" id="29817"/>
    <lineage>
        <taxon>Eukaryota</taxon>
        <taxon>Viridiplantae</taxon>
        <taxon>Streptophyta</taxon>
        <taxon>Embryophyta</taxon>
        <taxon>Tracheophyta</taxon>
        <taxon>Spermatophyta</taxon>
        <taxon>Magnoliopsida</taxon>
        <taxon>Liliopsida</taxon>
        <taxon>Asparagales</taxon>
        <taxon>Iridaceae</taxon>
        <taxon>Iridoideae</taxon>
        <taxon>Irideae</taxon>
        <taxon>Iris</taxon>
    </lineage>
</organism>
<dbReference type="PANTHER" id="PTHR23284">
    <property type="entry name" value="PROLACTIN REGULATORY ELEMENT BINDING PROTEIN"/>
    <property type="match status" value="1"/>
</dbReference>
<keyword evidence="2" id="KW-0813">Transport</keyword>
<evidence type="ECO:0000256" key="2">
    <source>
        <dbReference type="ARBA" id="ARBA00022448"/>
    </source>
</evidence>
<dbReference type="GO" id="GO:0005085">
    <property type="term" value="F:guanyl-nucleotide exchange factor activity"/>
    <property type="evidence" value="ECO:0007669"/>
    <property type="project" value="InterPro"/>
</dbReference>
<sequence>MEPGRDTSSANPGPVTCAGWIRRPENRHLVIYGRARSFASPPLLEIYSFDSVTCSLSSEPIVGISLRVRFAVEEEGGDPLGFSVHPSGDEVVCSTRNGCRLFELNNQDSDITLLPKDLPPLQSIGPQKCLAFSTDGSRFATGGEDGHLRILEWPSLRILSNEPRAHKSFRDMDISLDSEFLASTSVDGSARIWKINDGVPLVSLTRNSDEKIECCRFSRDGTKPFLFCTVQKAGKVVIAVWDISTWKRLGHKTLPRKPVSVLSVSLDGKYLALGNNDGDMCVVEVKKMEASHWSKKLHLGTPISSIEFCPSERVVISISHKWGAVVTKLNVPADWKEWQIYLLLLGLFLASAIVFYIFYQNSDSFWNFPLGRNQSAQPLLKSVVIDSQYEYEDDQSPW</sequence>
<evidence type="ECO:0000256" key="9">
    <source>
        <dbReference type="ARBA" id="ARBA00023136"/>
    </source>
</evidence>
<dbReference type="InterPro" id="IPR036322">
    <property type="entry name" value="WD40_repeat_dom_sf"/>
</dbReference>
<comment type="subcellular location">
    <subcellularLocation>
        <location evidence="1">Endoplasmic reticulum membrane</location>
        <topology evidence="1">Single-pass membrane protein</topology>
    </subcellularLocation>
</comment>
<dbReference type="AlphaFoldDB" id="A0AAX6EA75"/>
<evidence type="ECO:0000256" key="6">
    <source>
        <dbReference type="ARBA" id="ARBA00022824"/>
    </source>
</evidence>
<evidence type="ECO:0000256" key="8">
    <source>
        <dbReference type="ARBA" id="ARBA00022989"/>
    </source>
</evidence>
<feature type="transmembrane region" description="Helical" evidence="10">
    <location>
        <begin position="338"/>
        <end position="359"/>
    </location>
</feature>
<dbReference type="Gene3D" id="2.130.10.10">
    <property type="entry name" value="YVTN repeat-like/Quinoprotein amine dehydrogenase"/>
    <property type="match status" value="1"/>
</dbReference>
<evidence type="ECO:0000313" key="12">
    <source>
        <dbReference type="Proteomes" id="UP001140949"/>
    </source>
</evidence>
<keyword evidence="3" id="KW-0853">WD repeat</keyword>
<proteinExistence type="predicted"/>
<dbReference type="PANTHER" id="PTHR23284:SF2">
    <property type="entry name" value="SEC12-LIKE PROTEIN 1"/>
    <property type="match status" value="1"/>
</dbReference>
<keyword evidence="12" id="KW-1185">Reference proteome</keyword>
<reference evidence="11" key="1">
    <citation type="journal article" date="2023" name="GigaByte">
        <title>Genome assembly of the bearded iris, Iris pallida Lam.</title>
        <authorList>
            <person name="Bruccoleri R.E."/>
            <person name="Oakeley E.J."/>
            <person name="Faust A.M.E."/>
            <person name="Altorfer M."/>
            <person name="Dessus-Babus S."/>
            <person name="Burckhardt D."/>
            <person name="Oertli M."/>
            <person name="Naumann U."/>
            <person name="Petersen F."/>
            <person name="Wong J."/>
        </authorList>
    </citation>
    <scope>NUCLEOTIDE SEQUENCE</scope>
    <source>
        <strain evidence="11">GSM-AAB239-AS_SAM_17_03QT</strain>
    </source>
</reference>
<gene>
    <name evidence="11" type="ORF">M6B38_199425</name>
</gene>
<dbReference type="GO" id="GO:0006888">
    <property type="term" value="P:endoplasmic reticulum to Golgi vesicle-mediated transport"/>
    <property type="evidence" value="ECO:0007669"/>
    <property type="project" value="TreeGrafter"/>
</dbReference>
<dbReference type="SMART" id="SM00320">
    <property type="entry name" value="WD40"/>
    <property type="match status" value="5"/>
</dbReference>
<keyword evidence="6" id="KW-0256">Endoplasmic reticulum</keyword>
<evidence type="ECO:0000256" key="5">
    <source>
        <dbReference type="ARBA" id="ARBA00022737"/>
    </source>
</evidence>
<dbReference type="GO" id="GO:0003400">
    <property type="term" value="P:regulation of COPII vesicle coating"/>
    <property type="evidence" value="ECO:0007669"/>
    <property type="project" value="TreeGrafter"/>
</dbReference>
<keyword evidence="4 10" id="KW-0812">Transmembrane</keyword>
<dbReference type="InterPro" id="IPR015943">
    <property type="entry name" value="WD40/YVTN_repeat-like_dom_sf"/>
</dbReference>
<dbReference type="InterPro" id="IPR001680">
    <property type="entry name" value="WD40_rpt"/>
</dbReference>
<evidence type="ECO:0000256" key="10">
    <source>
        <dbReference type="SAM" id="Phobius"/>
    </source>
</evidence>
<reference evidence="11" key="2">
    <citation type="submission" date="2023-04" db="EMBL/GenBank/DDBJ databases">
        <authorList>
            <person name="Bruccoleri R.E."/>
            <person name="Oakeley E.J."/>
            <person name="Faust A.-M."/>
            <person name="Dessus-Babus S."/>
            <person name="Altorfer M."/>
            <person name="Burckhardt D."/>
            <person name="Oertli M."/>
            <person name="Naumann U."/>
            <person name="Petersen F."/>
            <person name="Wong J."/>
        </authorList>
    </citation>
    <scope>NUCLEOTIDE SEQUENCE</scope>
    <source>
        <strain evidence="11">GSM-AAB239-AS_SAM_17_03QT</strain>
        <tissue evidence="11">Leaf</tissue>
    </source>
</reference>
<evidence type="ECO:0000256" key="7">
    <source>
        <dbReference type="ARBA" id="ARBA00022927"/>
    </source>
</evidence>
<keyword evidence="9 10" id="KW-0472">Membrane</keyword>